<evidence type="ECO:0000256" key="7">
    <source>
        <dbReference type="ARBA" id="ARBA00023157"/>
    </source>
</evidence>
<name>A7SF72_NEMVE</name>
<feature type="domain" description="Kazal-like" evidence="9">
    <location>
        <begin position="387"/>
        <end position="445"/>
    </location>
</feature>
<dbReference type="PROSITE" id="PS51465">
    <property type="entry name" value="KAZAL_2"/>
    <property type="match status" value="1"/>
</dbReference>
<feature type="transmembrane region" description="Helical" evidence="8">
    <location>
        <begin position="370"/>
        <end position="390"/>
    </location>
</feature>
<accession>A7SF72</accession>
<keyword evidence="11" id="KW-1185">Reference proteome</keyword>
<evidence type="ECO:0000256" key="2">
    <source>
        <dbReference type="ARBA" id="ARBA00009657"/>
    </source>
</evidence>
<evidence type="ECO:0000256" key="5">
    <source>
        <dbReference type="ARBA" id="ARBA00022989"/>
    </source>
</evidence>
<evidence type="ECO:0000259" key="9">
    <source>
        <dbReference type="PROSITE" id="PS51465"/>
    </source>
</evidence>
<reference evidence="10 11" key="1">
    <citation type="journal article" date="2007" name="Science">
        <title>Sea anemone genome reveals ancestral eumetazoan gene repertoire and genomic organization.</title>
        <authorList>
            <person name="Putnam N.H."/>
            <person name="Srivastava M."/>
            <person name="Hellsten U."/>
            <person name="Dirks B."/>
            <person name="Chapman J."/>
            <person name="Salamov A."/>
            <person name="Terry A."/>
            <person name="Shapiro H."/>
            <person name="Lindquist E."/>
            <person name="Kapitonov V.V."/>
            <person name="Jurka J."/>
            <person name="Genikhovich G."/>
            <person name="Grigoriev I.V."/>
            <person name="Lucas S.M."/>
            <person name="Steele R.E."/>
            <person name="Finnerty J.R."/>
            <person name="Technau U."/>
            <person name="Martindale M.Q."/>
            <person name="Rokhsar D.S."/>
        </authorList>
    </citation>
    <scope>NUCLEOTIDE SEQUENCE [LARGE SCALE GENOMIC DNA]</scope>
    <source>
        <strain evidence="11">CH2 X CH6</strain>
    </source>
</reference>
<dbReference type="PANTHER" id="PTHR11388:SF100">
    <property type="entry name" value="SOLUTE CARRIER ORGANIC ANION TRANSPORTER FAMILY MEMBER 4A1"/>
    <property type="match status" value="1"/>
</dbReference>
<dbReference type="PhylomeDB" id="A7SF72"/>
<feature type="transmembrane region" description="Helical" evidence="8">
    <location>
        <begin position="230"/>
        <end position="252"/>
    </location>
</feature>
<feature type="transmembrane region" description="Helical" evidence="8">
    <location>
        <begin position="622"/>
        <end position="645"/>
    </location>
</feature>
<dbReference type="GO" id="GO:0055085">
    <property type="term" value="P:transmembrane transport"/>
    <property type="evidence" value="ECO:0007669"/>
    <property type="project" value="InterPro"/>
</dbReference>
<dbReference type="OMA" id="LNDSHIC"/>
<evidence type="ECO:0000313" key="10">
    <source>
        <dbReference type="EMBL" id="EDO37635.1"/>
    </source>
</evidence>
<feature type="transmembrane region" description="Helical" evidence="8">
    <location>
        <begin position="144"/>
        <end position="171"/>
    </location>
</feature>
<feature type="transmembrane region" description="Helical" evidence="8">
    <location>
        <begin position="478"/>
        <end position="499"/>
    </location>
</feature>
<dbReference type="EMBL" id="DS469642">
    <property type="protein sequence ID" value="EDO37635.1"/>
    <property type="molecule type" value="Genomic_DNA"/>
</dbReference>
<dbReference type="FunFam" id="1.20.1250.20:FF:000854">
    <property type="entry name" value="Solute carrier organic anion transporter family member"/>
    <property type="match status" value="1"/>
</dbReference>
<dbReference type="InterPro" id="IPR036058">
    <property type="entry name" value="Kazal_dom_sf"/>
</dbReference>
<dbReference type="SUPFAM" id="SSF100895">
    <property type="entry name" value="Kazal-type serine protease inhibitors"/>
    <property type="match status" value="1"/>
</dbReference>
<dbReference type="InterPro" id="IPR004156">
    <property type="entry name" value="OATP"/>
</dbReference>
<evidence type="ECO:0000256" key="3">
    <source>
        <dbReference type="ARBA" id="ARBA00022475"/>
    </source>
</evidence>
<feature type="transmembrane region" description="Helical" evidence="8">
    <location>
        <begin position="57"/>
        <end position="78"/>
    </location>
</feature>
<dbReference type="SUPFAM" id="SSF103473">
    <property type="entry name" value="MFS general substrate transporter"/>
    <property type="match status" value="1"/>
</dbReference>
<dbReference type="InParanoid" id="A7SF72"/>
<dbReference type="InterPro" id="IPR002350">
    <property type="entry name" value="Kazal_dom"/>
</dbReference>
<evidence type="ECO:0000256" key="4">
    <source>
        <dbReference type="ARBA" id="ARBA00022692"/>
    </source>
</evidence>
<evidence type="ECO:0000313" key="11">
    <source>
        <dbReference type="Proteomes" id="UP000001593"/>
    </source>
</evidence>
<dbReference type="Gene3D" id="1.20.1250.20">
    <property type="entry name" value="MFS general substrate transporter like domains"/>
    <property type="match status" value="1"/>
</dbReference>
<dbReference type="Pfam" id="PF07648">
    <property type="entry name" value="Kazal_2"/>
    <property type="match status" value="1"/>
</dbReference>
<dbReference type="PANTHER" id="PTHR11388">
    <property type="entry name" value="ORGANIC ANION TRANSPORTER"/>
    <property type="match status" value="1"/>
</dbReference>
<gene>
    <name evidence="10" type="ORF">NEMVEDRAFT_v1g211340</name>
</gene>
<feature type="transmembrane region" description="Helical" evidence="8">
    <location>
        <begin position="85"/>
        <end position="106"/>
    </location>
</feature>
<comment type="similarity">
    <text evidence="2">Belongs to the organo anion transporter (TC 2.A.60) family.</text>
</comment>
<feature type="transmembrane region" description="Helical" evidence="8">
    <location>
        <begin position="183"/>
        <end position="210"/>
    </location>
</feature>
<proteinExistence type="inferred from homology"/>
<dbReference type="GO" id="GO:0005886">
    <property type="term" value="C:plasma membrane"/>
    <property type="evidence" value="ECO:0007669"/>
    <property type="project" value="UniProtKB-SubCell"/>
</dbReference>
<sequence length="692" mass="75557">MDEVQAVLAPMAQLAKMVPLFPLHVQLFTRHGRKYVGQRRPPDPGEQFSLTSQMSGFIMSANDITGLILVVFVSFFGSYGHKTKWLGGGAIITGLSCLLFTLPKFIAEKHDPTGARSGISPYCIPNATLPDDPRCHKDASSFNLYYFIFILSQLLSGAATTPLHTLGPAWLDENVPPTRTATYLAIFYMSVFLGPGLGSLIGGKLLTVYVDVEMPPGLNLTPAHPYWIGAWWLGPFHCGFLLIICGIILLGFPRHLPGAEINRENAIKSGQLRKQDNKLKGGIKDILPATKALLTNGTYVFQNLGSTASTMVGFGIGPFLYKFLSGRYGASPFYAGLGIALLLIPGAAAGLGLGTLIVNKLGVRRSCRRAAKVTFLLQLVGIWGSLNFLIPGCTYAKFAGVDVPYHNRPVCGPAGVNYFSPCHAGCPLQRSRNQPRQSQMFTNCTCVTPVINNISSPTSPFTSQSASPGLCPQDCPTYALLIFCVSCFFVVILGFSNAIPSKIVSLRSVPDNLRAYGLGIQFVFKRTLGALPGPVIIGTIIDHTCTLWKTKCGKPANCLNYDYNRLGWIITVYAFPPQYIRLLVLTRYIVPRPLYILVLTCSIVPRSLTIGHYSFYCPQVSVYWSQLVLLSPGLCLLFYFLSFYLSKDVDPDATLSKSHAADEVLDGKKPILGNDENSNQIHDFDEEGHTIV</sequence>
<dbReference type="HOGENOM" id="CLU_398127_0_0_1"/>
<organism evidence="10 11">
    <name type="scientific">Nematostella vectensis</name>
    <name type="common">Starlet sea anemone</name>
    <dbReference type="NCBI Taxonomy" id="45351"/>
    <lineage>
        <taxon>Eukaryota</taxon>
        <taxon>Metazoa</taxon>
        <taxon>Cnidaria</taxon>
        <taxon>Anthozoa</taxon>
        <taxon>Hexacorallia</taxon>
        <taxon>Actiniaria</taxon>
        <taxon>Edwardsiidae</taxon>
        <taxon>Nematostella</taxon>
    </lineage>
</organism>
<feature type="transmembrane region" description="Helical" evidence="8">
    <location>
        <begin position="300"/>
        <end position="321"/>
    </location>
</feature>
<evidence type="ECO:0000256" key="1">
    <source>
        <dbReference type="ARBA" id="ARBA00004651"/>
    </source>
</evidence>
<dbReference type="Pfam" id="PF03137">
    <property type="entry name" value="OATP"/>
    <property type="match status" value="1"/>
</dbReference>
<dbReference type="eggNOG" id="KOG3626">
    <property type="taxonomic scope" value="Eukaryota"/>
</dbReference>
<feature type="transmembrane region" description="Helical" evidence="8">
    <location>
        <begin position="333"/>
        <end position="358"/>
    </location>
</feature>
<evidence type="ECO:0000256" key="6">
    <source>
        <dbReference type="ARBA" id="ARBA00023136"/>
    </source>
</evidence>
<dbReference type="Proteomes" id="UP000001593">
    <property type="component" value="Unassembled WGS sequence"/>
</dbReference>
<comment type="subcellular location">
    <subcellularLocation>
        <location evidence="1">Cell membrane</location>
        <topology evidence="1">Multi-pass membrane protein</topology>
    </subcellularLocation>
</comment>
<dbReference type="AlphaFoldDB" id="A7SF72"/>
<dbReference type="InterPro" id="IPR036259">
    <property type="entry name" value="MFS_trans_sf"/>
</dbReference>
<keyword evidence="7" id="KW-1015">Disulfide bond</keyword>
<keyword evidence="3" id="KW-1003">Cell membrane</keyword>
<keyword evidence="6 8" id="KW-0472">Membrane</keyword>
<evidence type="ECO:0000256" key="8">
    <source>
        <dbReference type="SAM" id="Phobius"/>
    </source>
</evidence>
<keyword evidence="4 8" id="KW-0812">Transmembrane</keyword>
<feature type="transmembrane region" description="Helical" evidence="8">
    <location>
        <begin position="594"/>
        <end position="616"/>
    </location>
</feature>
<keyword evidence="5 8" id="KW-1133">Transmembrane helix</keyword>
<protein>
    <recommendedName>
        <fullName evidence="9">Kazal-like domain-containing protein</fullName>
    </recommendedName>
</protein>